<dbReference type="Pfam" id="PF08240">
    <property type="entry name" value="ADH_N"/>
    <property type="match status" value="1"/>
</dbReference>
<evidence type="ECO:0000313" key="12">
    <source>
        <dbReference type="Proteomes" id="UP001229651"/>
    </source>
</evidence>
<name>A0ABU0F549_9PSEU</name>
<evidence type="ECO:0000256" key="4">
    <source>
        <dbReference type="ARBA" id="ARBA00022723"/>
    </source>
</evidence>
<dbReference type="InterPro" id="IPR002328">
    <property type="entry name" value="ADH_Zn_CS"/>
</dbReference>
<comment type="catalytic activity">
    <reaction evidence="8">
        <text>a primary alcohol + NAD(+) = an aldehyde + NADH + H(+)</text>
        <dbReference type="Rhea" id="RHEA:10736"/>
        <dbReference type="ChEBI" id="CHEBI:15378"/>
        <dbReference type="ChEBI" id="CHEBI:15734"/>
        <dbReference type="ChEBI" id="CHEBI:17478"/>
        <dbReference type="ChEBI" id="CHEBI:57540"/>
        <dbReference type="ChEBI" id="CHEBI:57945"/>
        <dbReference type="EC" id="1.1.1.1"/>
    </reaction>
</comment>
<dbReference type="InterPro" id="IPR036291">
    <property type="entry name" value="NAD(P)-bd_dom_sf"/>
</dbReference>
<dbReference type="InterPro" id="IPR013154">
    <property type="entry name" value="ADH-like_N"/>
</dbReference>
<gene>
    <name evidence="11" type="ORF">FB470_006708</name>
</gene>
<keyword evidence="12" id="KW-1185">Reference proteome</keyword>
<dbReference type="Gene3D" id="3.90.180.10">
    <property type="entry name" value="Medium-chain alcohol dehydrogenases, catalytic domain"/>
    <property type="match status" value="2"/>
</dbReference>
<keyword evidence="6 11" id="KW-0560">Oxidoreductase</keyword>
<reference evidence="11 12" key="1">
    <citation type="submission" date="2023-07" db="EMBL/GenBank/DDBJ databases">
        <title>Sequencing the genomes of 1000 actinobacteria strains.</title>
        <authorList>
            <person name="Klenk H.-P."/>
        </authorList>
    </citation>
    <scope>NUCLEOTIDE SEQUENCE [LARGE SCALE GENOMIC DNA]</scope>
    <source>
        <strain evidence="11 12">DSM 45805</strain>
    </source>
</reference>
<keyword evidence="4 9" id="KW-0479">Metal-binding</keyword>
<evidence type="ECO:0000256" key="3">
    <source>
        <dbReference type="ARBA" id="ARBA00013190"/>
    </source>
</evidence>
<evidence type="ECO:0000256" key="7">
    <source>
        <dbReference type="ARBA" id="ARBA00049164"/>
    </source>
</evidence>
<dbReference type="Gene3D" id="3.40.50.720">
    <property type="entry name" value="NAD(P)-binding Rossmann-like Domain"/>
    <property type="match status" value="1"/>
</dbReference>
<evidence type="ECO:0000256" key="6">
    <source>
        <dbReference type="ARBA" id="ARBA00023002"/>
    </source>
</evidence>
<dbReference type="Pfam" id="PF00107">
    <property type="entry name" value="ADH_zinc_N"/>
    <property type="match status" value="1"/>
</dbReference>
<feature type="domain" description="Enoyl reductase (ER)" evidence="10">
    <location>
        <begin position="10"/>
        <end position="307"/>
    </location>
</feature>
<dbReference type="EMBL" id="JAUSUT010000001">
    <property type="protein sequence ID" value="MDQ0382714.1"/>
    <property type="molecule type" value="Genomic_DNA"/>
</dbReference>
<comment type="cofactor">
    <cofactor evidence="1 9">
        <name>Zn(2+)</name>
        <dbReference type="ChEBI" id="CHEBI:29105"/>
    </cofactor>
</comment>
<organism evidence="11 12">
    <name type="scientific">Amycolatopsis thermophila</name>
    <dbReference type="NCBI Taxonomy" id="206084"/>
    <lineage>
        <taxon>Bacteria</taxon>
        <taxon>Bacillati</taxon>
        <taxon>Actinomycetota</taxon>
        <taxon>Actinomycetes</taxon>
        <taxon>Pseudonocardiales</taxon>
        <taxon>Pseudonocardiaceae</taxon>
        <taxon>Amycolatopsis</taxon>
    </lineage>
</organism>
<protein>
    <recommendedName>
        <fullName evidence="3">alcohol dehydrogenase</fullName>
        <ecNumber evidence="3">1.1.1.1</ecNumber>
    </recommendedName>
</protein>
<evidence type="ECO:0000259" key="10">
    <source>
        <dbReference type="SMART" id="SM00829"/>
    </source>
</evidence>
<accession>A0ABU0F549</accession>
<dbReference type="PANTHER" id="PTHR42940">
    <property type="entry name" value="ALCOHOL DEHYDROGENASE 1-RELATED"/>
    <property type="match status" value="1"/>
</dbReference>
<evidence type="ECO:0000256" key="8">
    <source>
        <dbReference type="ARBA" id="ARBA00049243"/>
    </source>
</evidence>
<comment type="catalytic activity">
    <reaction evidence="7">
        <text>a secondary alcohol + NAD(+) = a ketone + NADH + H(+)</text>
        <dbReference type="Rhea" id="RHEA:10740"/>
        <dbReference type="ChEBI" id="CHEBI:15378"/>
        <dbReference type="ChEBI" id="CHEBI:17087"/>
        <dbReference type="ChEBI" id="CHEBI:35681"/>
        <dbReference type="ChEBI" id="CHEBI:57540"/>
        <dbReference type="ChEBI" id="CHEBI:57945"/>
        <dbReference type="EC" id="1.1.1.1"/>
    </reaction>
</comment>
<proteinExistence type="inferred from homology"/>
<evidence type="ECO:0000256" key="2">
    <source>
        <dbReference type="ARBA" id="ARBA00008072"/>
    </source>
</evidence>
<evidence type="ECO:0000256" key="9">
    <source>
        <dbReference type="RuleBase" id="RU361277"/>
    </source>
</evidence>
<evidence type="ECO:0000313" key="11">
    <source>
        <dbReference type="EMBL" id="MDQ0382714.1"/>
    </source>
</evidence>
<dbReference type="SUPFAM" id="SSF50129">
    <property type="entry name" value="GroES-like"/>
    <property type="match status" value="1"/>
</dbReference>
<dbReference type="RefSeq" id="WP_306998128.1">
    <property type="nucleotide sequence ID" value="NZ_JAUSUT010000001.1"/>
</dbReference>
<keyword evidence="5 9" id="KW-0862">Zinc</keyword>
<dbReference type="EC" id="1.1.1.1" evidence="3"/>
<dbReference type="SUPFAM" id="SSF51735">
    <property type="entry name" value="NAD(P)-binding Rossmann-fold domains"/>
    <property type="match status" value="1"/>
</dbReference>
<dbReference type="SMART" id="SM00829">
    <property type="entry name" value="PKS_ER"/>
    <property type="match status" value="1"/>
</dbReference>
<sequence length="309" mass="31579">MRAWQFVAVGKSLECREVPEPRAGTGEVVIEVRAAGLCHTDVGTMEGALEGLLDHVPMTIGHEIAGVVSEVGSGVSKWTVGDEVVIPAVMGGAGSGRDGGFAGKVIGLADELVAIPDGVSFAEAAAATDAGMTSYKAVRVAGVGEGTKLGVVGLGGLGMVGAQIALLKGAEVYAAELKEEVWDKAKAVGVTACARSITEFADVGLDVIIDFAGADTTKDAVEAVRPGGRVVQIGVFRATGELPVLTLVMKEVQVLGSNSGRHEDVSGYLELVAAGKIDAGLRTISFDEIGEGMDRLRRGEVAGRLVALL</sequence>
<dbReference type="InterPro" id="IPR011032">
    <property type="entry name" value="GroES-like_sf"/>
</dbReference>
<dbReference type="Proteomes" id="UP001229651">
    <property type="component" value="Unassembled WGS sequence"/>
</dbReference>
<dbReference type="InterPro" id="IPR020843">
    <property type="entry name" value="ER"/>
</dbReference>
<dbReference type="InterPro" id="IPR013149">
    <property type="entry name" value="ADH-like_C"/>
</dbReference>
<evidence type="ECO:0000256" key="5">
    <source>
        <dbReference type="ARBA" id="ARBA00022833"/>
    </source>
</evidence>
<dbReference type="PANTHER" id="PTHR42940:SF8">
    <property type="entry name" value="VACUOLAR PROTEIN SORTING-ASSOCIATED PROTEIN 11"/>
    <property type="match status" value="1"/>
</dbReference>
<comment type="caution">
    <text evidence="11">The sequence shown here is derived from an EMBL/GenBank/DDBJ whole genome shotgun (WGS) entry which is preliminary data.</text>
</comment>
<dbReference type="GO" id="GO:0004022">
    <property type="term" value="F:alcohol dehydrogenase (NAD+) activity"/>
    <property type="evidence" value="ECO:0007669"/>
    <property type="project" value="UniProtKB-EC"/>
</dbReference>
<dbReference type="PROSITE" id="PS00059">
    <property type="entry name" value="ADH_ZINC"/>
    <property type="match status" value="1"/>
</dbReference>
<evidence type="ECO:0000256" key="1">
    <source>
        <dbReference type="ARBA" id="ARBA00001947"/>
    </source>
</evidence>
<comment type="similarity">
    <text evidence="2 9">Belongs to the zinc-containing alcohol dehydrogenase family.</text>
</comment>